<accession>A0A7M7GL30</accession>
<dbReference type="GeneID" id="100888287"/>
<dbReference type="InParanoid" id="A0A7M7GL30"/>
<reference evidence="2" key="2">
    <citation type="submission" date="2021-01" db="UniProtKB">
        <authorList>
            <consortium name="EnsemblMetazoa"/>
        </authorList>
    </citation>
    <scope>IDENTIFICATION</scope>
</reference>
<dbReference type="GO" id="GO:0009263">
    <property type="term" value="P:deoxyribonucleotide biosynthetic process"/>
    <property type="evidence" value="ECO:0000318"/>
    <property type="project" value="GO_Central"/>
</dbReference>
<name>A0A7M7GL30_STRPU</name>
<dbReference type="KEGG" id="spu:100888287"/>
<proteinExistence type="predicted"/>
<dbReference type="PANTHER" id="PTHR23409:SF21">
    <property type="entry name" value="CAPSID PROTEIN"/>
    <property type="match status" value="1"/>
</dbReference>
<dbReference type="PANTHER" id="PTHR23409">
    <property type="entry name" value="RIBONUCLEOSIDE-DIPHOSPHATE REDUCTASE SMALL CHAIN"/>
    <property type="match status" value="1"/>
</dbReference>
<reference evidence="3" key="1">
    <citation type="submission" date="2015-02" db="EMBL/GenBank/DDBJ databases">
        <title>Genome sequencing for Strongylocentrotus purpuratus.</title>
        <authorList>
            <person name="Murali S."/>
            <person name="Liu Y."/>
            <person name="Vee V."/>
            <person name="English A."/>
            <person name="Wang M."/>
            <person name="Skinner E."/>
            <person name="Han Y."/>
            <person name="Muzny D.M."/>
            <person name="Worley K.C."/>
            <person name="Gibbs R.A."/>
        </authorList>
    </citation>
    <scope>NUCLEOTIDE SEQUENCE</scope>
</reference>
<evidence type="ECO:0000256" key="1">
    <source>
        <dbReference type="SAM" id="MobiDB-lite"/>
    </source>
</evidence>
<evidence type="ECO:0008006" key="4">
    <source>
        <dbReference type="Google" id="ProtNLM"/>
    </source>
</evidence>
<keyword evidence="3" id="KW-1185">Reference proteome</keyword>
<sequence>MEYGRGGGGGLPVFRGARMQRGYGLGSMLKGLLRSAIPIVKSGGKLLGKKAWQTGLNVVRDVANGKSLASATTSNLKKLGQQFTSNSSGRVKKKVKRKRPKKDPVRSTEEYTDLSQTLIHLQVKVVNGDGTPLAEDAQVGPTNMFLHSLFSDVDLMLNDRLITPSTNTYAYRAALETLLTYGPEAKESQLTSALFYKDTPGHMDDGNPLREDAGNMGLKERHRFIKGSKTVDMVGLLHLDMVFQDKLLLGGVDIKLKLNRSKNSFSLMSSVQNAEYKVIITSASLHVRRVKLSPETSLLHAKTLETQTAKYPIRRSEVKTFSIPRGNLSFTRESLILGQMPKRLVIGCVSNTAFNGNYAKNPFNFHHYDLNFLALYADSEQIPWKPIRPNFSAPDPNYILAYQTLFSGINSMFHDKGNQITRTDYDKGYTLYAFDMTPDLSTGDCFNLRKHGNVRLEMQFARELPETVNVMVYAEYESVIEIDRNRNVIIDFGG</sequence>
<dbReference type="OMA" id="ANENSAC"/>
<dbReference type="AlphaFoldDB" id="A0A7M7GL30"/>
<protein>
    <recommendedName>
        <fullName evidence="4">Capsid protein</fullName>
    </recommendedName>
</protein>
<dbReference type="GO" id="GO:0005829">
    <property type="term" value="C:cytosol"/>
    <property type="evidence" value="ECO:0000318"/>
    <property type="project" value="GO_Central"/>
</dbReference>
<evidence type="ECO:0000313" key="2">
    <source>
        <dbReference type="EnsemblMetazoa" id="XP_003726621"/>
    </source>
</evidence>
<dbReference type="InterPro" id="IPR000358">
    <property type="entry name" value="RNR_small_fam"/>
</dbReference>
<dbReference type="OrthoDB" id="6271650at2759"/>
<evidence type="ECO:0000313" key="3">
    <source>
        <dbReference type="Proteomes" id="UP000007110"/>
    </source>
</evidence>
<dbReference type="Proteomes" id="UP000007110">
    <property type="component" value="Unassembled WGS sequence"/>
</dbReference>
<dbReference type="GO" id="GO:0004748">
    <property type="term" value="F:ribonucleoside-diphosphate reductase activity, thioredoxin disulfide as acceptor"/>
    <property type="evidence" value="ECO:0000318"/>
    <property type="project" value="GO_Central"/>
</dbReference>
<dbReference type="EnsemblMetazoa" id="XM_003726573">
    <property type="protein sequence ID" value="XP_003726621"/>
    <property type="gene ID" value="LOC100888287"/>
</dbReference>
<feature type="region of interest" description="Disordered" evidence="1">
    <location>
        <begin position="83"/>
        <end position="110"/>
    </location>
</feature>
<organism evidence="2 3">
    <name type="scientific">Strongylocentrotus purpuratus</name>
    <name type="common">Purple sea urchin</name>
    <dbReference type="NCBI Taxonomy" id="7668"/>
    <lineage>
        <taxon>Eukaryota</taxon>
        <taxon>Metazoa</taxon>
        <taxon>Echinodermata</taxon>
        <taxon>Eleutherozoa</taxon>
        <taxon>Echinozoa</taxon>
        <taxon>Echinoidea</taxon>
        <taxon>Euechinoidea</taxon>
        <taxon>Echinacea</taxon>
        <taxon>Camarodonta</taxon>
        <taxon>Echinidea</taxon>
        <taxon>Strongylocentrotidae</taxon>
        <taxon>Strongylocentrotus</taxon>
    </lineage>
</organism>
<feature type="compositionally biased region" description="Basic residues" evidence="1">
    <location>
        <begin position="90"/>
        <end position="101"/>
    </location>
</feature>
<dbReference type="RefSeq" id="XP_003726621.2">
    <property type="nucleotide sequence ID" value="XM_003726573.2"/>
</dbReference>